<organism evidence="1 2">
    <name type="scientific">Heterorhabditis bacteriophora</name>
    <name type="common">Entomopathogenic nematode worm</name>
    <dbReference type="NCBI Taxonomy" id="37862"/>
    <lineage>
        <taxon>Eukaryota</taxon>
        <taxon>Metazoa</taxon>
        <taxon>Ecdysozoa</taxon>
        <taxon>Nematoda</taxon>
        <taxon>Chromadorea</taxon>
        <taxon>Rhabditida</taxon>
        <taxon>Rhabditina</taxon>
        <taxon>Rhabditomorpha</taxon>
        <taxon>Strongyloidea</taxon>
        <taxon>Heterorhabditidae</taxon>
        <taxon>Heterorhabditis</taxon>
    </lineage>
</organism>
<name>A0A1I7WF34_HETBA</name>
<sequence length="49" mass="6024">MSLRHDENMICCHSVFLLHMEEFIHLFEKKIDLMFVLFYCGLEVKYLRT</sequence>
<protein>
    <submittedName>
        <fullName evidence="2">Uncharacterized protein</fullName>
    </submittedName>
</protein>
<accession>A0A1I7WF34</accession>
<reference evidence="2" key="1">
    <citation type="submission" date="2016-11" db="UniProtKB">
        <authorList>
            <consortium name="WormBaseParasite"/>
        </authorList>
    </citation>
    <scope>IDENTIFICATION</scope>
</reference>
<evidence type="ECO:0000313" key="1">
    <source>
        <dbReference type="Proteomes" id="UP000095283"/>
    </source>
</evidence>
<dbReference type="Proteomes" id="UP000095283">
    <property type="component" value="Unplaced"/>
</dbReference>
<keyword evidence="1" id="KW-1185">Reference proteome</keyword>
<dbReference type="WBParaSite" id="Hba_03539">
    <property type="protein sequence ID" value="Hba_03539"/>
    <property type="gene ID" value="Hba_03539"/>
</dbReference>
<dbReference type="AlphaFoldDB" id="A0A1I7WF34"/>
<proteinExistence type="predicted"/>
<evidence type="ECO:0000313" key="2">
    <source>
        <dbReference type="WBParaSite" id="Hba_03539"/>
    </source>
</evidence>